<accession>D6PKF5</accession>
<reference evidence="1" key="1">
    <citation type="journal article" date="2010" name="ISME J.">
        <title>Metagenome of the Mediterranean deep chlorophyll maximum studied by direct and fosmid library 454 pyrosequencing.</title>
        <authorList>
            <person name="Ghai R."/>
            <person name="Martin-Cuadrado A.B."/>
            <person name="Molto A.G."/>
            <person name="Heredia I.G."/>
            <person name="Cabrera R."/>
            <person name="Martin J."/>
            <person name="Verdu M."/>
            <person name="Deschamps P."/>
            <person name="Moreira D."/>
            <person name="Lopez-Garcia P."/>
            <person name="Mira A."/>
            <person name="Rodriguez-Valera F."/>
        </authorList>
    </citation>
    <scope>NUCLEOTIDE SEQUENCE</scope>
</reference>
<organism evidence="1">
    <name type="scientific">uncultured organism MedDCM-OCT-S05-C26</name>
    <dbReference type="NCBI Taxonomy" id="743623"/>
    <lineage>
        <taxon>unclassified sequences</taxon>
        <taxon>environmental samples</taxon>
    </lineage>
</organism>
<evidence type="ECO:0000313" key="1">
    <source>
        <dbReference type="EMBL" id="ADD96206.1"/>
    </source>
</evidence>
<proteinExistence type="predicted"/>
<protein>
    <submittedName>
        <fullName evidence="1">Uncharacterized protein</fullName>
    </submittedName>
</protein>
<sequence>MLLLIRPILFRFMKSEGVKKLVIDLLEAYCSSTDNTIDDQVVAFVRKNMYPTTRVENKRCAASSK</sequence>
<name>D6PKF5_9ZZZZ</name>
<dbReference type="AlphaFoldDB" id="D6PKF5"/>
<dbReference type="EMBL" id="GU943124">
    <property type="protein sequence ID" value="ADD96206.1"/>
    <property type="molecule type" value="Genomic_DNA"/>
</dbReference>